<name>N1MP95_9SPHN</name>
<dbReference type="EMBL" id="CAVK010000072">
    <property type="protein sequence ID" value="CCW17263.1"/>
    <property type="molecule type" value="Genomic_DNA"/>
</dbReference>
<organism evidence="1 2">
    <name type="scientific">Sphingobium indicum BiD32</name>
    <dbReference type="NCBI Taxonomy" id="1301087"/>
    <lineage>
        <taxon>Bacteria</taxon>
        <taxon>Pseudomonadati</taxon>
        <taxon>Pseudomonadota</taxon>
        <taxon>Alphaproteobacteria</taxon>
        <taxon>Sphingomonadales</taxon>
        <taxon>Sphingomonadaceae</taxon>
        <taxon>Sphingobium</taxon>
    </lineage>
</organism>
<comment type="caution">
    <text evidence="1">The sequence shown here is derived from an EMBL/GenBank/DDBJ whole genome shotgun (WGS) entry which is preliminary data.</text>
</comment>
<evidence type="ECO:0000313" key="2">
    <source>
        <dbReference type="Proteomes" id="UP000013201"/>
    </source>
</evidence>
<keyword evidence="2" id="KW-1185">Reference proteome</keyword>
<protein>
    <submittedName>
        <fullName evidence="1">Uncharacterized protein</fullName>
    </submittedName>
</protein>
<evidence type="ECO:0000313" key="1">
    <source>
        <dbReference type="EMBL" id="CCW17263.1"/>
    </source>
</evidence>
<sequence>MSLILTYLLEEKYELDNVRVFKGSKACGYEHHFWVMVGDWIYDLTAHQFAGHDPKIGVLADPLFFSYPDWSVEQSRDFVDRACVIAAYRRGVIPF</sequence>
<dbReference type="Proteomes" id="UP000013201">
    <property type="component" value="Unassembled WGS sequence"/>
</dbReference>
<proteinExistence type="predicted"/>
<dbReference type="AlphaFoldDB" id="N1MP95"/>
<reference evidence="1 2" key="1">
    <citation type="submission" date="2013-03" db="EMBL/GenBank/DDBJ databases">
        <authorList>
            <person name="Le V."/>
        </authorList>
    </citation>
    <scope>NUCLEOTIDE SEQUENCE [LARGE SCALE GENOMIC DNA]</scope>
    <source>
        <strain evidence="1 2">BiD32</strain>
    </source>
</reference>
<reference evidence="2" key="2">
    <citation type="submission" date="2013-04" db="EMBL/GenBank/DDBJ databases">
        <title>Bisphenol A degrading Sphingobium sp. strain BiD32.</title>
        <authorList>
            <person name="Nielsen J.L."/>
            <person name="Zhou N.A."/>
            <person name="Kjeldal H."/>
        </authorList>
    </citation>
    <scope>NUCLEOTIDE SEQUENCE [LARGE SCALE GENOMIC DNA]</scope>
    <source>
        <strain evidence="2">BiD32</strain>
    </source>
</reference>
<accession>N1MP95</accession>
<gene>
    <name evidence="1" type="ORF">EBBID32_16020</name>
</gene>
<dbReference type="RefSeq" id="WP_006953646.1">
    <property type="nucleotide sequence ID" value="NZ_CAVK010000072.1"/>
</dbReference>